<dbReference type="GO" id="GO:0016020">
    <property type="term" value="C:membrane"/>
    <property type="evidence" value="ECO:0007669"/>
    <property type="project" value="UniProtKB-SubCell"/>
</dbReference>
<evidence type="ECO:0000256" key="4">
    <source>
        <dbReference type="ARBA" id="ARBA00022840"/>
    </source>
</evidence>
<organism evidence="9 10">
    <name type="scientific">Candidula unifasciata</name>
    <dbReference type="NCBI Taxonomy" id="100452"/>
    <lineage>
        <taxon>Eukaryota</taxon>
        <taxon>Metazoa</taxon>
        <taxon>Spiralia</taxon>
        <taxon>Lophotrochozoa</taxon>
        <taxon>Mollusca</taxon>
        <taxon>Gastropoda</taxon>
        <taxon>Heterobranchia</taxon>
        <taxon>Euthyneura</taxon>
        <taxon>Panpulmonata</taxon>
        <taxon>Eupulmonata</taxon>
        <taxon>Stylommatophora</taxon>
        <taxon>Helicina</taxon>
        <taxon>Helicoidea</taxon>
        <taxon>Geomitridae</taxon>
        <taxon>Candidula</taxon>
    </lineage>
</organism>
<feature type="domain" description="ABC transporter" evidence="8">
    <location>
        <begin position="538"/>
        <end position="768"/>
    </location>
</feature>
<dbReference type="InterPro" id="IPR013525">
    <property type="entry name" value="ABC2_TM"/>
</dbReference>
<comment type="subcellular location">
    <subcellularLocation>
        <location evidence="1">Membrane</location>
        <topology evidence="1">Multi-pass membrane protein</topology>
    </subcellularLocation>
</comment>
<sequence length="876" mass="99671">FNSGYQPLKGVYLWMAQIKTLLVKRYIVAQYHWLGTFISYFLPGIFVLLFITIDTSMSSKHDKRDELLFDINMYGSTSVVYNYDNCSLDLLTYYINQFNHQHQSIDLTKQQASKLCFSHMCISTSYTHLSFILEDYSDYDNYLLEASKSHGVLDFDQQFIAGADFSCVEPTFEFNITILYNSQPYHAAFVSLNLIMNAVADYLLDSSYHLSMGVHPLRKEGEAEMDYRVFDSHRSGFFVGMFVGIGFAMYASLVVHYLLTERQSGVKHMHAIFGVSMTTYWLPTLLWDALSFIIPTIILFVIFFIFEKWAFLHGTNWILVIFVIFFFVWAILPCTYACHFLFTTPSSGLAGMMIFNLFSVLLTDIIVFEFTKPTSQNKHLGRVFAWIFAAFFPVFNLSHCFNFILKNYEAWHMCQPLQRDCRSGISNICCANQPDLCRSTLAHSECIHWHEIYINMDIYDGIGFNLIFMFIQGLAGCLVVFLIEFGFFHKIFAEICAVNNATNADGDLEIFAEEDDVEAEKNRITNTPLQELFQTDSLLLIDLHKKYNQLTAVDHINVGIPEKECFGLLGKSGAGKTTIFRMLTGETPVTSGNAFLKGFDVRSSLRKVQSNIGYCPQFDAHIGEMTARDTLTMYAHLRGIPKEFIGHIVKNLIDMVLLTEYTDHVCGTFSGGNKRKLSLAMALVGDPPFIFLDEPSSGMDPQARRQMWNVLSTIRTCGRTLVLSSHSMEECDALCTRLAILFSGRFMCIGSPQHLKNKYGQGYTLIIKMDAQPNGGLMSTGPVVEYIQSVIPKTLVVDDHQGYCHLHITDSTVDVADVFYLLESCKEGLNIEGYSVQETTLEQIFLNFAKRQDLEDDDAEESCWFLNAGFFDDKLC</sequence>
<keyword evidence="2 7" id="KW-0812">Transmembrane</keyword>
<dbReference type="SUPFAM" id="SSF52540">
    <property type="entry name" value="P-loop containing nucleoside triphosphate hydrolases"/>
    <property type="match status" value="1"/>
</dbReference>
<dbReference type="PROSITE" id="PS00211">
    <property type="entry name" value="ABC_TRANSPORTER_1"/>
    <property type="match status" value="1"/>
</dbReference>
<dbReference type="InterPro" id="IPR003593">
    <property type="entry name" value="AAA+_ATPase"/>
</dbReference>
<feature type="transmembrane region" description="Helical" evidence="7">
    <location>
        <begin position="348"/>
        <end position="371"/>
    </location>
</feature>
<dbReference type="SMART" id="SM00382">
    <property type="entry name" value="AAA"/>
    <property type="match status" value="1"/>
</dbReference>
<name>A0A8S4A819_9EUPU</name>
<gene>
    <name evidence="9" type="ORF">CUNI_LOCUS21976</name>
</gene>
<evidence type="ECO:0000256" key="6">
    <source>
        <dbReference type="ARBA" id="ARBA00023136"/>
    </source>
</evidence>
<keyword evidence="10" id="KW-1185">Reference proteome</keyword>
<feature type="transmembrane region" description="Helical" evidence="7">
    <location>
        <begin position="318"/>
        <end position="342"/>
    </location>
</feature>
<dbReference type="InterPro" id="IPR017871">
    <property type="entry name" value="ABC_transporter-like_CS"/>
</dbReference>
<keyword evidence="5 7" id="KW-1133">Transmembrane helix</keyword>
<dbReference type="GO" id="GO:0016887">
    <property type="term" value="F:ATP hydrolysis activity"/>
    <property type="evidence" value="ECO:0007669"/>
    <property type="project" value="InterPro"/>
</dbReference>
<evidence type="ECO:0000256" key="3">
    <source>
        <dbReference type="ARBA" id="ARBA00022741"/>
    </source>
</evidence>
<feature type="transmembrane region" description="Helical" evidence="7">
    <location>
        <begin position="462"/>
        <end position="483"/>
    </location>
</feature>
<dbReference type="InterPro" id="IPR056264">
    <property type="entry name" value="R2_ABCA1-4-like"/>
</dbReference>
<dbReference type="Pfam" id="PF12698">
    <property type="entry name" value="ABC2_membrane_3"/>
    <property type="match status" value="1"/>
</dbReference>
<evidence type="ECO:0000256" key="5">
    <source>
        <dbReference type="ARBA" id="ARBA00022989"/>
    </source>
</evidence>
<dbReference type="Gene3D" id="3.40.50.300">
    <property type="entry name" value="P-loop containing nucleotide triphosphate hydrolases"/>
    <property type="match status" value="1"/>
</dbReference>
<feature type="non-terminal residue" evidence="9">
    <location>
        <position position="876"/>
    </location>
</feature>
<dbReference type="InterPro" id="IPR027417">
    <property type="entry name" value="P-loop_NTPase"/>
</dbReference>
<feature type="transmembrane region" description="Helical" evidence="7">
    <location>
        <begin position="285"/>
        <end position="306"/>
    </location>
</feature>
<comment type="caution">
    <text evidence="9">The sequence shown here is derived from an EMBL/GenBank/DDBJ whole genome shotgun (WGS) entry which is preliminary data.</text>
</comment>
<evidence type="ECO:0000313" key="10">
    <source>
        <dbReference type="Proteomes" id="UP000678393"/>
    </source>
</evidence>
<dbReference type="PANTHER" id="PTHR19229">
    <property type="entry name" value="ATP-BINDING CASSETTE TRANSPORTER SUBFAMILY A ABCA"/>
    <property type="match status" value="1"/>
</dbReference>
<dbReference type="InterPro" id="IPR003439">
    <property type="entry name" value="ABC_transporter-like_ATP-bd"/>
</dbReference>
<dbReference type="PROSITE" id="PS50893">
    <property type="entry name" value="ABC_TRANSPORTER_2"/>
    <property type="match status" value="1"/>
</dbReference>
<protein>
    <recommendedName>
        <fullName evidence="8">ABC transporter domain-containing protein</fullName>
    </recommendedName>
</protein>
<dbReference type="InterPro" id="IPR026082">
    <property type="entry name" value="ABCA"/>
</dbReference>
<dbReference type="AlphaFoldDB" id="A0A8S4A819"/>
<keyword evidence="6 7" id="KW-0472">Membrane</keyword>
<dbReference type="GO" id="GO:0005524">
    <property type="term" value="F:ATP binding"/>
    <property type="evidence" value="ECO:0007669"/>
    <property type="project" value="UniProtKB-KW"/>
</dbReference>
<evidence type="ECO:0000256" key="7">
    <source>
        <dbReference type="SAM" id="Phobius"/>
    </source>
</evidence>
<dbReference type="Proteomes" id="UP000678393">
    <property type="component" value="Unassembled WGS sequence"/>
</dbReference>
<feature type="transmembrane region" description="Helical" evidence="7">
    <location>
        <begin position="383"/>
        <end position="405"/>
    </location>
</feature>
<dbReference type="GO" id="GO:0140359">
    <property type="term" value="F:ABC-type transporter activity"/>
    <property type="evidence" value="ECO:0007669"/>
    <property type="project" value="InterPro"/>
</dbReference>
<dbReference type="FunFam" id="3.40.50.300:FF:000327">
    <property type="entry name" value="ATP-binding cassette sub-family A member 3"/>
    <property type="match status" value="1"/>
</dbReference>
<feature type="transmembrane region" description="Helical" evidence="7">
    <location>
        <begin position="31"/>
        <end position="53"/>
    </location>
</feature>
<dbReference type="PANTHER" id="PTHR19229:SF250">
    <property type="entry name" value="ABC TRANSPORTER DOMAIN-CONTAINING PROTEIN-RELATED"/>
    <property type="match status" value="1"/>
</dbReference>
<dbReference type="OrthoDB" id="10255969at2759"/>
<evidence type="ECO:0000259" key="8">
    <source>
        <dbReference type="PROSITE" id="PS50893"/>
    </source>
</evidence>
<accession>A0A8S4A819</accession>
<evidence type="ECO:0000256" key="1">
    <source>
        <dbReference type="ARBA" id="ARBA00004141"/>
    </source>
</evidence>
<dbReference type="Pfam" id="PF23321">
    <property type="entry name" value="R1_ABCA1"/>
    <property type="match status" value="1"/>
</dbReference>
<feature type="transmembrane region" description="Helical" evidence="7">
    <location>
        <begin position="237"/>
        <end position="259"/>
    </location>
</feature>
<dbReference type="Pfam" id="PF00005">
    <property type="entry name" value="ABC_tran"/>
    <property type="match status" value="1"/>
</dbReference>
<keyword evidence="3" id="KW-0547">Nucleotide-binding</keyword>
<dbReference type="EMBL" id="CAJHNH020008531">
    <property type="protein sequence ID" value="CAG5136418.1"/>
    <property type="molecule type" value="Genomic_DNA"/>
</dbReference>
<reference evidence="9" key="1">
    <citation type="submission" date="2021-04" db="EMBL/GenBank/DDBJ databases">
        <authorList>
            <consortium name="Molecular Ecology Group"/>
        </authorList>
    </citation>
    <scope>NUCLEOTIDE SEQUENCE</scope>
</reference>
<evidence type="ECO:0000313" key="9">
    <source>
        <dbReference type="EMBL" id="CAG5136418.1"/>
    </source>
</evidence>
<dbReference type="GO" id="GO:0005319">
    <property type="term" value="F:lipid transporter activity"/>
    <property type="evidence" value="ECO:0007669"/>
    <property type="project" value="TreeGrafter"/>
</dbReference>
<dbReference type="CDD" id="cd03263">
    <property type="entry name" value="ABC_subfamily_A"/>
    <property type="match status" value="1"/>
</dbReference>
<proteinExistence type="predicted"/>
<evidence type="ECO:0000256" key="2">
    <source>
        <dbReference type="ARBA" id="ARBA00022692"/>
    </source>
</evidence>
<keyword evidence="4" id="KW-0067">ATP-binding</keyword>